<evidence type="ECO:0000256" key="11">
    <source>
        <dbReference type="ARBA" id="ARBA00035815"/>
    </source>
</evidence>
<evidence type="ECO:0000256" key="9">
    <source>
        <dbReference type="ARBA" id="ARBA00031323"/>
    </source>
</evidence>
<evidence type="ECO:0000256" key="14">
    <source>
        <dbReference type="SAM" id="MobiDB-lite"/>
    </source>
</evidence>
<dbReference type="PROSITE" id="PS01279">
    <property type="entry name" value="PCMT"/>
    <property type="match status" value="1"/>
</dbReference>
<evidence type="ECO:0000256" key="4">
    <source>
        <dbReference type="ARBA" id="ARBA00011890"/>
    </source>
</evidence>
<keyword evidence="5" id="KW-0963">Cytoplasm</keyword>
<comment type="subunit">
    <text evidence="3">Monomer.</text>
</comment>
<keyword evidence="7 15" id="KW-0808">Transferase</keyword>
<dbReference type="GO" id="GO:0005829">
    <property type="term" value="C:cytosol"/>
    <property type="evidence" value="ECO:0007669"/>
    <property type="project" value="UniProtKB-SubCell"/>
</dbReference>
<feature type="region of interest" description="Disordered" evidence="14">
    <location>
        <begin position="207"/>
        <end position="250"/>
    </location>
</feature>
<reference evidence="16" key="1">
    <citation type="journal article" date="2013" name="Nat. Genet.">
        <title>The draft genomes of soft-shell turtle and green sea turtle yield insights into the development and evolution of the turtle-specific body plan.</title>
        <authorList>
            <person name="Wang Z."/>
            <person name="Pascual-Anaya J."/>
            <person name="Zadissa A."/>
            <person name="Li W."/>
            <person name="Niimura Y."/>
            <person name="Huang Z."/>
            <person name="Li C."/>
            <person name="White S."/>
            <person name="Xiong Z."/>
            <person name="Fang D."/>
            <person name="Wang B."/>
            <person name="Ming Y."/>
            <person name="Chen Y."/>
            <person name="Zheng Y."/>
            <person name="Kuraku S."/>
            <person name="Pignatelli M."/>
            <person name="Herrero J."/>
            <person name="Beal K."/>
            <person name="Nozawa M."/>
            <person name="Li Q."/>
            <person name="Wang J."/>
            <person name="Zhang H."/>
            <person name="Yu L."/>
            <person name="Shigenobu S."/>
            <person name="Wang J."/>
            <person name="Liu J."/>
            <person name="Flicek P."/>
            <person name="Searle S."/>
            <person name="Wang J."/>
            <person name="Kuratani S."/>
            <person name="Yin Y."/>
            <person name="Aken B."/>
            <person name="Zhang G."/>
            <person name="Irie N."/>
        </authorList>
    </citation>
    <scope>NUCLEOTIDE SEQUENCE [LARGE SCALE GENOMIC DNA]</scope>
</reference>
<evidence type="ECO:0000256" key="6">
    <source>
        <dbReference type="ARBA" id="ARBA00022603"/>
    </source>
</evidence>
<dbReference type="eggNOG" id="KOG1661">
    <property type="taxonomic scope" value="Eukaryota"/>
</dbReference>
<feature type="region of interest" description="Disordered" evidence="14">
    <location>
        <begin position="284"/>
        <end position="304"/>
    </location>
</feature>
<feature type="compositionally biased region" description="Low complexity" evidence="14">
    <location>
        <begin position="287"/>
        <end position="301"/>
    </location>
</feature>
<sequence>MLATDRCHYAKCNPYMDSPQSIASVCDMVLRKDSTTRGTQHWRSLAPHPGIAAWHCSTSLVLHERHKKAKRGRLPVPISVGLSGCMVHPRKDLAPSQHESVPLTSEPHKGPLSPALSDSLAGQCQVEVLEPPSTPDTFEATRDLIVMMAAQTPALRDKAPVLIRLVLSTGKPGTMQRSQSPARQRTWHRSRLPSLWHCFPALSPTRASLATRRSPSSALRPDRHRSPAPPEDRHRPAVMSEDRHRSVAPGLHPRLLALDTCYRSPSPDPRHRFPTLSRHWSSVHGPSALPWSSQSGSASSESDADSYYLRRSSRGNEGGCYRPGSCSPSAVALLDPLGLPSGPRHSHEENIMALSIPEVQQTLEDLPFEGTGLFSEQTDTKLHSLKDSRHAYALELLSEQLHEGAKALDVGSGSGILTACFSRMVGLQGRVVGIDHIKELVDDSINNVKKDDPTLLSSGRVKLIVGDGRMGYPEEAPYDAIHVGAAAPVVPQALIDQLKPGGRLILPVGPAGGNQMLEQYDKLEDGSVKMKPLMGVIYVPLTDKEKQWSRWK</sequence>
<dbReference type="InterPro" id="IPR000682">
    <property type="entry name" value="PCMT"/>
</dbReference>
<dbReference type="AlphaFoldDB" id="M7CC96"/>
<name>M7CC96_CHEMY</name>
<dbReference type="CDD" id="cd02440">
    <property type="entry name" value="AdoMet_MTases"/>
    <property type="match status" value="1"/>
</dbReference>
<evidence type="ECO:0000256" key="7">
    <source>
        <dbReference type="ARBA" id="ARBA00022679"/>
    </source>
</evidence>
<feature type="region of interest" description="Disordered" evidence="14">
    <location>
        <begin position="92"/>
        <end position="112"/>
    </location>
</feature>
<dbReference type="Gene3D" id="3.40.50.150">
    <property type="entry name" value="Vaccinia Virus protein VP39"/>
    <property type="match status" value="1"/>
</dbReference>
<keyword evidence="6 15" id="KW-0489">Methyltransferase</keyword>
<evidence type="ECO:0000256" key="1">
    <source>
        <dbReference type="ARBA" id="ARBA00004514"/>
    </source>
</evidence>
<dbReference type="EMBL" id="KB520027">
    <property type="protein sequence ID" value="EMP38357.1"/>
    <property type="molecule type" value="Genomic_DNA"/>
</dbReference>
<feature type="compositionally biased region" description="Basic and acidic residues" evidence="14">
    <location>
        <begin position="220"/>
        <end position="245"/>
    </location>
</feature>
<keyword evidence="16" id="KW-1185">Reference proteome</keyword>
<evidence type="ECO:0000256" key="13">
    <source>
        <dbReference type="ARBA" id="ARBA00042126"/>
    </source>
</evidence>
<evidence type="ECO:0000256" key="2">
    <source>
        <dbReference type="ARBA" id="ARBA00005369"/>
    </source>
</evidence>
<feature type="compositionally biased region" description="Polar residues" evidence="14">
    <location>
        <begin position="207"/>
        <end position="217"/>
    </location>
</feature>
<dbReference type="Proteomes" id="UP000031443">
    <property type="component" value="Unassembled WGS sequence"/>
</dbReference>
<dbReference type="Pfam" id="PF01135">
    <property type="entry name" value="PCMT"/>
    <property type="match status" value="1"/>
</dbReference>
<organism evidence="15 16">
    <name type="scientific">Chelonia mydas</name>
    <name type="common">Green sea-turtle</name>
    <name type="synonym">Chelonia agassizi</name>
    <dbReference type="NCBI Taxonomy" id="8469"/>
    <lineage>
        <taxon>Eukaryota</taxon>
        <taxon>Metazoa</taxon>
        <taxon>Chordata</taxon>
        <taxon>Craniata</taxon>
        <taxon>Vertebrata</taxon>
        <taxon>Euteleostomi</taxon>
        <taxon>Archelosauria</taxon>
        <taxon>Testudinata</taxon>
        <taxon>Testudines</taxon>
        <taxon>Cryptodira</taxon>
        <taxon>Durocryptodira</taxon>
        <taxon>Americhelydia</taxon>
        <taxon>Chelonioidea</taxon>
        <taxon>Cheloniidae</taxon>
        <taxon>Chelonia</taxon>
    </lineage>
</organism>
<comment type="similarity">
    <text evidence="2">Belongs to the methyltransferase superfamily. L-isoaspartyl/D-aspartyl protein methyltransferase family.</text>
</comment>
<dbReference type="STRING" id="8469.M7CC96"/>
<dbReference type="GO" id="GO:0032259">
    <property type="term" value="P:methylation"/>
    <property type="evidence" value="ECO:0007669"/>
    <property type="project" value="UniProtKB-KW"/>
</dbReference>
<keyword evidence="8" id="KW-0949">S-adenosyl-L-methionine</keyword>
<gene>
    <name evidence="15" type="ORF">UY3_04430</name>
</gene>
<dbReference type="EC" id="2.1.1.77" evidence="4"/>
<proteinExistence type="inferred from homology"/>
<evidence type="ECO:0000256" key="10">
    <source>
        <dbReference type="ARBA" id="ARBA00031350"/>
    </source>
</evidence>
<protein>
    <recommendedName>
        <fullName evidence="12">Protein-L-isoaspartate(D-aspartate) O-methyltransferase</fullName>
        <ecNumber evidence="4">2.1.1.77</ecNumber>
    </recommendedName>
    <alternativeName>
        <fullName evidence="10">L-isoaspartyl protein carboxyl methyltransferase</fullName>
    </alternativeName>
    <alternativeName>
        <fullName evidence="13">Protein L-isoaspartyl/D-aspartyl methyltransferase</fullName>
    </alternativeName>
    <alternativeName>
        <fullName evidence="9">Protein-beta-aspartate methyltransferase</fullName>
    </alternativeName>
</protein>
<comment type="subcellular location">
    <subcellularLocation>
        <location evidence="1">Cytoplasm</location>
        <location evidence="1">Cytosol</location>
    </subcellularLocation>
</comment>
<evidence type="ECO:0000313" key="15">
    <source>
        <dbReference type="EMBL" id="EMP38357.1"/>
    </source>
</evidence>
<evidence type="ECO:0000256" key="8">
    <source>
        <dbReference type="ARBA" id="ARBA00022691"/>
    </source>
</evidence>
<evidence type="ECO:0000256" key="12">
    <source>
        <dbReference type="ARBA" id="ARBA00040923"/>
    </source>
</evidence>
<dbReference type="SUPFAM" id="SSF53335">
    <property type="entry name" value="S-adenosyl-L-methionine-dependent methyltransferases"/>
    <property type="match status" value="1"/>
</dbReference>
<dbReference type="GO" id="GO:0004719">
    <property type="term" value="F:protein-L-isoaspartate (D-aspartate) O-methyltransferase activity"/>
    <property type="evidence" value="ECO:0007669"/>
    <property type="project" value="UniProtKB-EC"/>
</dbReference>
<dbReference type="FunFam" id="3.40.50.150:FF:000027">
    <property type="entry name" value="Protein-L-isoaspartate O-methyltransferase"/>
    <property type="match status" value="1"/>
</dbReference>
<evidence type="ECO:0000313" key="16">
    <source>
        <dbReference type="Proteomes" id="UP000031443"/>
    </source>
</evidence>
<dbReference type="PANTHER" id="PTHR11579:SF7">
    <property type="entry name" value="PROTEIN-L-ISOASPARTATE(D-ASPARTATE) O-METHYLTRANSFERASE"/>
    <property type="match status" value="1"/>
</dbReference>
<accession>M7CC96</accession>
<dbReference type="PANTHER" id="PTHR11579">
    <property type="entry name" value="PROTEIN-L-ISOASPARTATE O-METHYLTRANSFERASE"/>
    <property type="match status" value="1"/>
</dbReference>
<comment type="catalytic activity">
    <reaction evidence="11">
        <text>[protein]-L-isoaspartate + S-adenosyl-L-methionine = [protein]-L-isoaspartate alpha-methyl ester + S-adenosyl-L-homocysteine</text>
        <dbReference type="Rhea" id="RHEA:12705"/>
        <dbReference type="Rhea" id="RHEA-COMP:12143"/>
        <dbReference type="Rhea" id="RHEA-COMP:12144"/>
        <dbReference type="ChEBI" id="CHEBI:57856"/>
        <dbReference type="ChEBI" id="CHEBI:59789"/>
        <dbReference type="ChEBI" id="CHEBI:90596"/>
        <dbReference type="ChEBI" id="CHEBI:90598"/>
        <dbReference type="EC" id="2.1.1.77"/>
    </reaction>
    <physiologicalReaction direction="left-to-right" evidence="11">
        <dbReference type="Rhea" id="RHEA:12706"/>
    </physiologicalReaction>
</comment>
<dbReference type="InterPro" id="IPR029063">
    <property type="entry name" value="SAM-dependent_MTases_sf"/>
</dbReference>
<evidence type="ECO:0000256" key="3">
    <source>
        <dbReference type="ARBA" id="ARBA00011245"/>
    </source>
</evidence>
<evidence type="ECO:0000256" key="5">
    <source>
        <dbReference type="ARBA" id="ARBA00022490"/>
    </source>
</evidence>